<evidence type="ECO:0000313" key="3">
    <source>
        <dbReference type="Proteomes" id="UP000838763"/>
    </source>
</evidence>
<organism evidence="2 3">
    <name type="scientific">Parascedosporium putredinis</name>
    <dbReference type="NCBI Taxonomy" id="1442378"/>
    <lineage>
        <taxon>Eukaryota</taxon>
        <taxon>Fungi</taxon>
        <taxon>Dikarya</taxon>
        <taxon>Ascomycota</taxon>
        <taxon>Pezizomycotina</taxon>
        <taxon>Sordariomycetes</taxon>
        <taxon>Hypocreomycetidae</taxon>
        <taxon>Microascales</taxon>
        <taxon>Microascaceae</taxon>
        <taxon>Parascedosporium</taxon>
    </lineage>
</organism>
<accession>A0A9P1MG19</accession>
<dbReference type="Proteomes" id="UP000838763">
    <property type="component" value="Unassembled WGS sequence"/>
</dbReference>
<dbReference type="PANTHER" id="PTHR41390">
    <property type="entry name" value="CHROMOSOME 7, WHOLE GENOME SHOTGUN SEQUENCE"/>
    <property type="match status" value="1"/>
</dbReference>
<protein>
    <submittedName>
        <fullName evidence="2">Uncharacterized protein</fullName>
    </submittedName>
</protein>
<evidence type="ECO:0000313" key="2">
    <source>
        <dbReference type="EMBL" id="CAI4219388.1"/>
    </source>
</evidence>
<feature type="region of interest" description="Disordered" evidence="1">
    <location>
        <begin position="140"/>
        <end position="173"/>
    </location>
</feature>
<keyword evidence="3" id="KW-1185">Reference proteome</keyword>
<reference evidence="2" key="1">
    <citation type="submission" date="2022-11" db="EMBL/GenBank/DDBJ databases">
        <authorList>
            <person name="Scott C."/>
            <person name="Bruce N."/>
        </authorList>
    </citation>
    <scope>NUCLEOTIDE SEQUENCE</scope>
</reference>
<comment type="caution">
    <text evidence="2">The sequence shown here is derived from an EMBL/GenBank/DDBJ whole genome shotgun (WGS) entry which is preliminary data.</text>
</comment>
<evidence type="ECO:0000256" key="1">
    <source>
        <dbReference type="SAM" id="MobiDB-lite"/>
    </source>
</evidence>
<feature type="compositionally biased region" description="Basic and acidic residues" evidence="1">
    <location>
        <begin position="156"/>
        <end position="173"/>
    </location>
</feature>
<dbReference type="EMBL" id="CALLCH030000019">
    <property type="protein sequence ID" value="CAI4219388.1"/>
    <property type="molecule type" value="Genomic_DNA"/>
</dbReference>
<dbReference type="AlphaFoldDB" id="A0A9P1MG19"/>
<gene>
    <name evidence="2" type="ORF">PPNO1_LOCUS8953</name>
</gene>
<dbReference type="PANTHER" id="PTHR41390:SF1">
    <property type="entry name" value="NADH-UBIQUINONE OXIDOREDUCTASE 213 KDA SUBUNIT"/>
    <property type="match status" value="1"/>
</dbReference>
<proteinExistence type="predicted"/>
<name>A0A9P1MG19_9PEZI</name>
<feature type="compositionally biased region" description="Basic and acidic residues" evidence="1">
    <location>
        <begin position="140"/>
        <end position="149"/>
    </location>
</feature>
<sequence length="173" mass="18975">MEHRTDVKVLGVSRLLITRSWEKDKPLGSGERIKASALAGGAAGMVGGLLRGPRNIVPGAIMFSIFGAVGQGAVNKLSELRGAVENADEDSSWLRSKYSPLRKLTDEEYEAFIAEKMLKVEAEIALIDDKITELKVEDAARQSTEERFDVNTGRESLPEGPRDTHLIEPRKSL</sequence>
<dbReference type="OrthoDB" id="5565730at2759"/>